<keyword evidence="2" id="KW-1185">Reference proteome</keyword>
<dbReference type="EMBL" id="JAWDGP010006106">
    <property type="protein sequence ID" value="KAK3747180.1"/>
    <property type="molecule type" value="Genomic_DNA"/>
</dbReference>
<reference evidence="1" key="1">
    <citation type="journal article" date="2023" name="G3 (Bethesda)">
        <title>A reference genome for the long-term kleptoplast-retaining sea slug Elysia crispata morphotype clarki.</title>
        <authorList>
            <person name="Eastman K.E."/>
            <person name="Pendleton A.L."/>
            <person name="Shaikh M.A."/>
            <person name="Suttiyut T."/>
            <person name="Ogas R."/>
            <person name="Tomko P."/>
            <person name="Gavelis G."/>
            <person name="Widhalm J.R."/>
            <person name="Wisecaver J.H."/>
        </authorList>
    </citation>
    <scope>NUCLEOTIDE SEQUENCE</scope>
    <source>
        <strain evidence="1">ECLA1</strain>
    </source>
</reference>
<dbReference type="AlphaFoldDB" id="A0AAE0YIV7"/>
<dbReference type="Proteomes" id="UP001283361">
    <property type="component" value="Unassembled WGS sequence"/>
</dbReference>
<gene>
    <name evidence="1" type="ORF">RRG08_035726</name>
</gene>
<accession>A0AAE0YIV7</accession>
<protein>
    <submittedName>
        <fullName evidence="1">Uncharacterized protein</fullName>
    </submittedName>
</protein>
<organism evidence="1 2">
    <name type="scientific">Elysia crispata</name>
    <name type="common">lettuce slug</name>
    <dbReference type="NCBI Taxonomy" id="231223"/>
    <lineage>
        <taxon>Eukaryota</taxon>
        <taxon>Metazoa</taxon>
        <taxon>Spiralia</taxon>
        <taxon>Lophotrochozoa</taxon>
        <taxon>Mollusca</taxon>
        <taxon>Gastropoda</taxon>
        <taxon>Heterobranchia</taxon>
        <taxon>Euthyneura</taxon>
        <taxon>Panpulmonata</taxon>
        <taxon>Sacoglossa</taxon>
        <taxon>Placobranchoidea</taxon>
        <taxon>Plakobranchidae</taxon>
        <taxon>Elysia</taxon>
    </lineage>
</organism>
<evidence type="ECO:0000313" key="2">
    <source>
        <dbReference type="Proteomes" id="UP001283361"/>
    </source>
</evidence>
<evidence type="ECO:0000313" key="1">
    <source>
        <dbReference type="EMBL" id="KAK3747180.1"/>
    </source>
</evidence>
<sequence>METEKLLITLVLSAWCNYKFAAVSLASGRDHAIMAELATGPGLTSGDGGHRYAGAMWRELVQLNRRRGIGVDDTSYLACYGGARAL</sequence>
<name>A0AAE0YIV7_9GAST</name>
<proteinExistence type="predicted"/>
<comment type="caution">
    <text evidence="1">The sequence shown here is derived from an EMBL/GenBank/DDBJ whole genome shotgun (WGS) entry which is preliminary data.</text>
</comment>